<accession>A0A1G2PCB8</accession>
<gene>
    <name evidence="1" type="ORF">A2828_01005</name>
</gene>
<protein>
    <submittedName>
        <fullName evidence="1">Uncharacterized protein</fullName>
    </submittedName>
</protein>
<comment type="caution">
    <text evidence="1">The sequence shown here is derived from an EMBL/GenBank/DDBJ whole genome shotgun (WGS) entry which is preliminary data.</text>
</comment>
<evidence type="ECO:0000313" key="2">
    <source>
        <dbReference type="Proteomes" id="UP000178869"/>
    </source>
</evidence>
<evidence type="ECO:0000313" key="1">
    <source>
        <dbReference type="EMBL" id="OHA45974.1"/>
    </source>
</evidence>
<organism evidence="1 2">
    <name type="scientific">Candidatus Terrybacteria bacterium RIFCSPHIGHO2_01_FULL_43_35</name>
    <dbReference type="NCBI Taxonomy" id="1802361"/>
    <lineage>
        <taxon>Bacteria</taxon>
        <taxon>Candidatus Terryibacteriota</taxon>
    </lineage>
</organism>
<name>A0A1G2PCB8_9BACT</name>
<sequence length="130" mass="15028">MQRKFLNQEELKEYLSEREEIVFIDSSPAEAITLPPRSLAAAFHIDKVYGAQSTLYVMRHDSNDTVALNIDAYSFRTSSEEKIELDGPFKPAEYHHVDDIPSFLRVKAPQKYIDRLKEIKEGNFSDTNFL</sequence>
<dbReference type="Proteomes" id="UP000178869">
    <property type="component" value="Unassembled WGS sequence"/>
</dbReference>
<reference evidence="1 2" key="1">
    <citation type="journal article" date="2016" name="Nat. Commun.">
        <title>Thousands of microbial genomes shed light on interconnected biogeochemical processes in an aquifer system.</title>
        <authorList>
            <person name="Anantharaman K."/>
            <person name="Brown C.T."/>
            <person name="Hug L.A."/>
            <person name="Sharon I."/>
            <person name="Castelle C.J."/>
            <person name="Probst A.J."/>
            <person name="Thomas B.C."/>
            <person name="Singh A."/>
            <person name="Wilkins M.J."/>
            <person name="Karaoz U."/>
            <person name="Brodie E.L."/>
            <person name="Williams K.H."/>
            <person name="Hubbard S.S."/>
            <person name="Banfield J.F."/>
        </authorList>
    </citation>
    <scope>NUCLEOTIDE SEQUENCE [LARGE SCALE GENOMIC DNA]</scope>
</reference>
<dbReference type="AlphaFoldDB" id="A0A1G2PCB8"/>
<proteinExistence type="predicted"/>
<dbReference type="EMBL" id="MHSR01000024">
    <property type="protein sequence ID" value="OHA45974.1"/>
    <property type="molecule type" value="Genomic_DNA"/>
</dbReference>